<dbReference type="Proteomes" id="UP000499080">
    <property type="component" value="Unassembled WGS sequence"/>
</dbReference>
<gene>
    <name evidence="1" type="ORF">AVEN_48917_1</name>
</gene>
<sequence>MGLEVLYRGRLMETAPELTASLQTSHHISGRMFHLRRQIYHAPGPNRRRIFGGIGFEPETHQSRNRELTTRPTRPLLKNRKLVYMHVSVDTCL</sequence>
<evidence type="ECO:0000313" key="1">
    <source>
        <dbReference type="EMBL" id="GBL78950.1"/>
    </source>
</evidence>
<evidence type="ECO:0000313" key="2">
    <source>
        <dbReference type="Proteomes" id="UP000499080"/>
    </source>
</evidence>
<name>A0A4Y2AGU0_ARAVE</name>
<keyword evidence="2" id="KW-1185">Reference proteome</keyword>
<protein>
    <submittedName>
        <fullName evidence="1">Uncharacterized protein</fullName>
    </submittedName>
</protein>
<dbReference type="AlphaFoldDB" id="A0A4Y2AGU0"/>
<accession>A0A4Y2AGU0</accession>
<organism evidence="1 2">
    <name type="scientific">Araneus ventricosus</name>
    <name type="common">Orbweaver spider</name>
    <name type="synonym">Epeira ventricosa</name>
    <dbReference type="NCBI Taxonomy" id="182803"/>
    <lineage>
        <taxon>Eukaryota</taxon>
        <taxon>Metazoa</taxon>
        <taxon>Ecdysozoa</taxon>
        <taxon>Arthropoda</taxon>
        <taxon>Chelicerata</taxon>
        <taxon>Arachnida</taxon>
        <taxon>Araneae</taxon>
        <taxon>Araneomorphae</taxon>
        <taxon>Entelegynae</taxon>
        <taxon>Araneoidea</taxon>
        <taxon>Araneidae</taxon>
        <taxon>Araneus</taxon>
    </lineage>
</organism>
<reference evidence="1 2" key="1">
    <citation type="journal article" date="2019" name="Sci. Rep.">
        <title>Orb-weaving spider Araneus ventricosus genome elucidates the spidroin gene catalogue.</title>
        <authorList>
            <person name="Kono N."/>
            <person name="Nakamura H."/>
            <person name="Ohtoshi R."/>
            <person name="Moran D.A.P."/>
            <person name="Shinohara A."/>
            <person name="Yoshida Y."/>
            <person name="Fujiwara M."/>
            <person name="Mori M."/>
            <person name="Tomita M."/>
            <person name="Arakawa K."/>
        </authorList>
    </citation>
    <scope>NUCLEOTIDE SEQUENCE [LARGE SCALE GENOMIC DNA]</scope>
</reference>
<comment type="caution">
    <text evidence="1">The sequence shown here is derived from an EMBL/GenBank/DDBJ whole genome shotgun (WGS) entry which is preliminary data.</text>
</comment>
<dbReference type="EMBL" id="BGPR01000017">
    <property type="protein sequence ID" value="GBL78950.1"/>
    <property type="molecule type" value="Genomic_DNA"/>
</dbReference>
<proteinExistence type="predicted"/>